<dbReference type="EMBL" id="FNEM01000003">
    <property type="protein sequence ID" value="SDI81010.1"/>
    <property type="molecule type" value="Genomic_DNA"/>
</dbReference>
<keyword evidence="3" id="KW-1185">Reference proteome</keyword>
<proteinExistence type="predicted"/>
<organism evidence="2 3">
    <name type="scientific">Ferrimonas sediminum</name>
    <dbReference type="NCBI Taxonomy" id="718193"/>
    <lineage>
        <taxon>Bacteria</taxon>
        <taxon>Pseudomonadati</taxon>
        <taxon>Pseudomonadota</taxon>
        <taxon>Gammaproteobacteria</taxon>
        <taxon>Alteromonadales</taxon>
        <taxon>Ferrimonadaceae</taxon>
        <taxon>Ferrimonas</taxon>
    </lineage>
</organism>
<dbReference type="InterPro" id="IPR011008">
    <property type="entry name" value="Dimeric_a/b-barrel"/>
</dbReference>
<keyword evidence="2" id="KW-0560">Oxidoreductase</keyword>
<dbReference type="PANTHER" id="PTHR37811:SF2">
    <property type="entry name" value="ABM DOMAIN-CONTAINING PROTEIN"/>
    <property type="match status" value="1"/>
</dbReference>
<dbReference type="AlphaFoldDB" id="A0A1G8NND8"/>
<accession>A0A1G8NND8</accession>
<dbReference type="OrthoDB" id="6400140at2"/>
<dbReference type="SUPFAM" id="SSF54909">
    <property type="entry name" value="Dimeric alpha+beta barrel"/>
    <property type="match status" value="1"/>
</dbReference>
<dbReference type="RefSeq" id="WP_090363056.1">
    <property type="nucleotide sequence ID" value="NZ_FNEM01000003.1"/>
</dbReference>
<sequence length="110" mass="12825">MITVILEVYPTETGKGALMALASQLLELINEHPGLVSIERFQSMMDEHRLLSLSFWQSIQDVDSWHQHLKRIVAEDPHHRDLIRHYRLRICKVMLDESGDQARLSHLIES</sequence>
<feature type="domain" description="ABM" evidence="1">
    <location>
        <begin position="1"/>
        <end position="93"/>
    </location>
</feature>
<dbReference type="InterPro" id="IPR007138">
    <property type="entry name" value="ABM_dom"/>
</dbReference>
<dbReference type="GO" id="GO:0004497">
    <property type="term" value="F:monooxygenase activity"/>
    <property type="evidence" value="ECO:0007669"/>
    <property type="project" value="UniProtKB-KW"/>
</dbReference>
<reference evidence="3" key="1">
    <citation type="submission" date="2016-10" db="EMBL/GenBank/DDBJ databases">
        <authorList>
            <person name="Varghese N."/>
            <person name="Submissions S."/>
        </authorList>
    </citation>
    <scope>NUCLEOTIDE SEQUENCE [LARGE SCALE GENOMIC DNA]</scope>
    <source>
        <strain evidence="3">DSM 23317</strain>
    </source>
</reference>
<evidence type="ECO:0000313" key="2">
    <source>
        <dbReference type="EMBL" id="SDI81010.1"/>
    </source>
</evidence>
<dbReference type="Pfam" id="PF03992">
    <property type="entry name" value="ABM"/>
    <property type="match status" value="1"/>
</dbReference>
<dbReference type="Proteomes" id="UP000199527">
    <property type="component" value="Unassembled WGS sequence"/>
</dbReference>
<dbReference type="Gene3D" id="3.30.70.100">
    <property type="match status" value="1"/>
</dbReference>
<name>A0A1G8NND8_9GAMM</name>
<evidence type="ECO:0000259" key="1">
    <source>
        <dbReference type="PROSITE" id="PS51725"/>
    </source>
</evidence>
<dbReference type="PROSITE" id="PS51725">
    <property type="entry name" value="ABM"/>
    <property type="match status" value="1"/>
</dbReference>
<dbReference type="InterPro" id="IPR052936">
    <property type="entry name" value="Jasmonate_Hydroxylase-like"/>
</dbReference>
<evidence type="ECO:0000313" key="3">
    <source>
        <dbReference type="Proteomes" id="UP000199527"/>
    </source>
</evidence>
<gene>
    <name evidence="2" type="ORF">SAMN04488540_103161</name>
</gene>
<keyword evidence="2" id="KW-0503">Monooxygenase</keyword>
<dbReference type="PANTHER" id="PTHR37811">
    <property type="entry name" value="BLL5343 PROTEIN"/>
    <property type="match status" value="1"/>
</dbReference>
<protein>
    <submittedName>
        <fullName evidence="2">Heme-degrading monooxygenase HmoA</fullName>
    </submittedName>
</protein>